<name>F0SA60_PSESL</name>
<dbReference type="Proteomes" id="UP000000310">
    <property type="component" value="Chromosome"/>
</dbReference>
<accession>F0SA60</accession>
<gene>
    <name evidence="1" type="ordered locus">Pedsa_3085</name>
</gene>
<keyword evidence="2" id="KW-1185">Reference proteome</keyword>
<protein>
    <submittedName>
        <fullName evidence="1">DNA polymerase III gamma/tau subunit</fullName>
    </submittedName>
</protein>
<dbReference type="EMBL" id="CP002545">
    <property type="protein sequence ID" value="ADY53624.1"/>
    <property type="molecule type" value="Genomic_DNA"/>
</dbReference>
<dbReference type="InterPro" id="IPR027417">
    <property type="entry name" value="P-loop_NTPase"/>
</dbReference>
<sequence>MVPDTFYLLLIYYFATMQFKDIVGQQEVKNHLVKMVKDQRISHAQLFLSPEGSGSLALAMAFAQYICCENKQENDSCGECSSCRKYQKIIHPDLHFSYPFFAKHKEDTALTFIEEWRKAFLNNPYLGLDEWRDNLSADNKQANINIAECHSIIQKLSLKPFESEYKILIMWLPEYLDKEGNALLKIIEEPPHKTLFLLVAQNQDQILNTILSRTQIVKIPKQKNEDIQQFLVEKRGLSENKAEQIAYLSNGSLQNALIFSEQEENDFHEKMANWLRACYSNKGSVFIPLAEDDLAKLGRENQKNLLRYGINLMRECILFLSGTPGLVHLPEKELEFISNFSKVLDIAKAEAIANEFEKAHYHIERNANPKILFLDVSLKLVKIIKFNTLPFTGTQHILI</sequence>
<dbReference type="PANTHER" id="PTHR11669">
    <property type="entry name" value="REPLICATION FACTOR C / DNA POLYMERASE III GAMMA-TAU SUBUNIT"/>
    <property type="match status" value="1"/>
</dbReference>
<dbReference type="STRING" id="762903.Pedsa_3085"/>
<dbReference type="AlphaFoldDB" id="F0SA60"/>
<dbReference type="HOGENOM" id="CLU_006229_4_2_10"/>
<evidence type="ECO:0000313" key="2">
    <source>
        <dbReference type="Proteomes" id="UP000000310"/>
    </source>
</evidence>
<reference evidence="1 2" key="1">
    <citation type="journal article" date="2011" name="Stand. Genomic Sci.">
        <title>Complete genome sequence of the gliding, heparinolytic Pedobacter saltans type strain (113).</title>
        <authorList>
            <person name="Liolios K."/>
            <person name="Sikorski J."/>
            <person name="Lu M."/>
            <person name="Nolan M."/>
            <person name="Lapidus A."/>
            <person name="Lucas S."/>
            <person name="Hammon N."/>
            <person name="Deshpande S."/>
            <person name="Cheng J.F."/>
            <person name="Tapia R."/>
            <person name="Han C."/>
            <person name="Goodwin L."/>
            <person name="Pitluck S."/>
            <person name="Huntemann M."/>
            <person name="Ivanova N."/>
            <person name="Pagani I."/>
            <person name="Mavromatis K."/>
            <person name="Ovchinikova G."/>
            <person name="Pati A."/>
            <person name="Chen A."/>
            <person name="Palaniappan K."/>
            <person name="Land M."/>
            <person name="Hauser L."/>
            <person name="Brambilla E.M."/>
            <person name="Kotsyurbenko O."/>
            <person name="Rohde M."/>
            <person name="Tindall B.J."/>
            <person name="Abt B."/>
            <person name="Goker M."/>
            <person name="Detter J.C."/>
            <person name="Woyke T."/>
            <person name="Bristow J."/>
            <person name="Eisen J.A."/>
            <person name="Markowitz V."/>
            <person name="Hugenholtz P."/>
            <person name="Klenk H.P."/>
            <person name="Kyrpides N.C."/>
        </authorList>
    </citation>
    <scope>NUCLEOTIDE SEQUENCE [LARGE SCALE GENOMIC DNA]</scope>
    <source>
        <strain evidence="2">ATCC 51119 / DSM 12145 / JCM 21818 / LMG 10337 / NBRC 100064 / NCIMB 13643</strain>
    </source>
</reference>
<reference evidence="2" key="2">
    <citation type="submission" date="2011-02" db="EMBL/GenBank/DDBJ databases">
        <title>The complete genome of Pedobacter saltans DSM 12145.</title>
        <authorList>
            <consortium name="US DOE Joint Genome Institute (JGI-PGF)"/>
            <person name="Lucas S."/>
            <person name="Copeland A."/>
            <person name="Lapidus A."/>
            <person name="Bruce D."/>
            <person name="Goodwin L."/>
            <person name="Pitluck S."/>
            <person name="Kyrpides N."/>
            <person name="Mavromatis K."/>
            <person name="Pagani I."/>
            <person name="Ivanova N."/>
            <person name="Ovchinnikova G."/>
            <person name="Lu M."/>
            <person name="Detter J.C."/>
            <person name="Han C."/>
            <person name="Land M."/>
            <person name="Hauser L."/>
            <person name="Markowitz V."/>
            <person name="Cheng J.-F."/>
            <person name="Hugenholtz P."/>
            <person name="Woyke T."/>
            <person name="Wu D."/>
            <person name="Tindall B."/>
            <person name="Pomrenke H.G."/>
            <person name="Brambilla E."/>
            <person name="Klenk H.-P."/>
            <person name="Eisen J.A."/>
        </authorList>
    </citation>
    <scope>NUCLEOTIDE SEQUENCE [LARGE SCALE GENOMIC DNA]</scope>
    <source>
        <strain evidence="2">ATCC 51119 / DSM 12145 / JCM 21818 / LMG 10337 / NBRC 100064 / NCIMB 13643</strain>
    </source>
</reference>
<dbReference type="Gene3D" id="3.40.50.300">
    <property type="entry name" value="P-loop containing nucleotide triphosphate hydrolases"/>
    <property type="match status" value="1"/>
</dbReference>
<dbReference type="InterPro" id="IPR050238">
    <property type="entry name" value="DNA_Rep/Repair_Clamp_Loader"/>
</dbReference>
<organism evidence="1 2">
    <name type="scientific">Pseudopedobacter saltans (strain ATCC 51119 / DSM 12145 / JCM 21818 / CCUG 39354 / LMG 10337 / NBRC 100064 / NCIMB 13643)</name>
    <name type="common">Pedobacter saltans</name>
    <dbReference type="NCBI Taxonomy" id="762903"/>
    <lineage>
        <taxon>Bacteria</taxon>
        <taxon>Pseudomonadati</taxon>
        <taxon>Bacteroidota</taxon>
        <taxon>Sphingobacteriia</taxon>
        <taxon>Sphingobacteriales</taxon>
        <taxon>Sphingobacteriaceae</taxon>
        <taxon>Pseudopedobacter</taxon>
    </lineage>
</organism>
<proteinExistence type="predicted"/>
<dbReference type="PANTHER" id="PTHR11669:SF8">
    <property type="entry name" value="DNA POLYMERASE III SUBUNIT DELTA"/>
    <property type="match status" value="1"/>
</dbReference>
<dbReference type="GO" id="GO:0006261">
    <property type="term" value="P:DNA-templated DNA replication"/>
    <property type="evidence" value="ECO:0007669"/>
    <property type="project" value="TreeGrafter"/>
</dbReference>
<evidence type="ECO:0000313" key="1">
    <source>
        <dbReference type="EMBL" id="ADY53624.1"/>
    </source>
</evidence>
<dbReference type="eggNOG" id="COG2812">
    <property type="taxonomic scope" value="Bacteria"/>
</dbReference>
<dbReference type="KEGG" id="psn:Pedsa_3085"/>
<dbReference type="SUPFAM" id="SSF52540">
    <property type="entry name" value="P-loop containing nucleoside triphosphate hydrolases"/>
    <property type="match status" value="1"/>
</dbReference>
<dbReference type="Pfam" id="PF13177">
    <property type="entry name" value="DNA_pol3_delta2"/>
    <property type="match status" value="1"/>
</dbReference>